<proteinExistence type="predicted"/>
<dbReference type="Pfam" id="PF07690">
    <property type="entry name" value="MFS_1"/>
    <property type="match status" value="1"/>
</dbReference>
<feature type="transmembrane region" description="Helical" evidence="1">
    <location>
        <begin position="343"/>
        <end position="367"/>
    </location>
</feature>
<feature type="transmembrane region" description="Helical" evidence="1">
    <location>
        <begin position="293"/>
        <end position="312"/>
    </location>
</feature>
<keyword evidence="1" id="KW-0472">Membrane</keyword>
<feature type="transmembrane region" description="Helical" evidence="1">
    <location>
        <begin position="62"/>
        <end position="85"/>
    </location>
</feature>
<dbReference type="InterPro" id="IPR011701">
    <property type="entry name" value="MFS"/>
</dbReference>
<dbReference type="Proteomes" id="UP000254425">
    <property type="component" value="Chromosome"/>
</dbReference>
<evidence type="ECO:0000313" key="2">
    <source>
        <dbReference type="EMBL" id="AXK34011.1"/>
    </source>
</evidence>
<dbReference type="KEGG" id="sarm:DVA86_16450"/>
<dbReference type="EMBL" id="CP031320">
    <property type="protein sequence ID" value="AXK34011.1"/>
    <property type="molecule type" value="Genomic_DNA"/>
</dbReference>
<sequence length="452" mass="47604">MNDPETSPSPAAPDRLYGIERIGIPRPLAWGFVGVFLYMIGDGVEISYLTDYLQQSDGGGLAGGQATFATVTVYGVAVMIASWFSGTLSAIWGPRRVMWLGAAWWVVFEAVFLFAAIPSQNVALIVLTYGVRGFAYPLFAFAFLVWAQTTSPSRMRGSVAGWFWFAFTGGLPTLGAGVAALAIGPFGMSLYGTLVLSLALVAIGGAIGSFAVRDPSGLRPIADETVAEPRSYRRLLEGVDILWRDRRTLSGGLVRIVNTAPQYGFFAMFPFTFGTADGNDGFLTTAEISTLTAITYGANIAANLFFGVFGDYFGWRRTVTLFGCVGCAVATPLWYFASIASGSLAVSIVLGCVYGVLLAGFVPLSALMPSMVQHKDKGAALAVLNFGAGGAAFVGPFLVTVFHPLVGGGGVAVIFSALYLVVGVLSTQLRDASDPGERRRTAAAAVRAESVA</sequence>
<evidence type="ECO:0000313" key="3">
    <source>
        <dbReference type="Proteomes" id="UP000254425"/>
    </source>
</evidence>
<dbReference type="AlphaFoldDB" id="A0A345XQU5"/>
<accession>A0A345XQU5</accession>
<feature type="transmembrane region" description="Helical" evidence="1">
    <location>
        <begin position="97"/>
        <end position="117"/>
    </location>
</feature>
<evidence type="ECO:0000256" key="1">
    <source>
        <dbReference type="SAM" id="Phobius"/>
    </source>
</evidence>
<dbReference type="GO" id="GO:0016020">
    <property type="term" value="C:membrane"/>
    <property type="evidence" value="ECO:0007669"/>
    <property type="project" value="InterPro"/>
</dbReference>
<name>A0A345XQU5_9ACTN</name>
<dbReference type="CDD" id="cd17337">
    <property type="entry name" value="MFS_CsbX"/>
    <property type="match status" value="1"/>
</dbReference>
<dbReference type="NCBIfam" id="TIGR00897">
    <property type="entry name" value="2A0118"/>
    <property type="match status" value="1"/>
</dbReference>
<gene>
    <name evidence="2" type="ORF">DVA86_16450</name>
</gene>
<keyword evidence="1" id="KW-0812">Transmembrane</keyword>
<feature type="transmembrane region" description="Helical" evidence="1">
    <location>
        <begin position="123"/>
        <end position="147"/>
    </location>
</feature>
<dbReference type="InterPro" id="IPR036259">
    <property type="entry name" value="MFS_trans_sf"/>
</dbReference>
<feature type="transmembrane region" description="Helical" evidence="1">
    <location>
        <begin position="253"/>
        <end position="273"/>
    </location>
</feature>
<feature type="transmembrane region" description="Helical" evidence="1">
    <location>
        <begin position="405"/>
        <end position="425"/>
    </location>
</feature>
<organism evidence="2 3">
    <name type="scientific">Streptomyces armeniacus</name>
    <dbReference type="NCBI Taxonomy" id="83291"/>
    <lineage>
        <taxon>Bacteria</taxon>
        <taxon>Bacillati</taxon>
        <taxon>Actinomycetota</taxon>
        <taxon>Actinomycetes</taxon>
        <taxon>Kitasatosporales</taxon>
        <taxon>Streptomycetaceae</taxon>
        <taxon>Streptomyces</taxon>
    </lineage>
</organism>
<feature type="transmembrane region" description="Helical" evidence="1">
    <location>
        <begin position="379"/>
        <end position="399"/>
    </location>
</feature>
<reference evidence="2 3" key="1">
    <citation type="submission" date="2018-07" db="EMBL/GenBank/DDBJ databases">
        <title>Draft genome of the type strain Streptomyces armeniacus ATCC 15676.</title>
        <authorList>
            <person name="Labana P."/>
            <person name="Gosse J.T."/>
            <person name="Boddy C.N."/>
        </authorList>
    </citation>
    <scope>NUCLEOTIDE SEQUENCE [LARGE SCALE GENOMIC DNA]</scope>
    <source>
        <strain evidence="2 3">ATCC 15676</strain>
    </source>
</reference>
<dbReference type="SUPFAM" id="SSF103473">
    <property type="entry name" value="MFS general substrate transporter"/>
    <property type="match status" value="1"/>
</dbReference>
<dbReference type="GO" id="GO:0022857">
    <property type="term" value="F:transmembrane transporter activity"/>
    <property type="evidence" value="ECO:0007669"/>
    <property type="project" value="InterPro"/>
</dbReference>
<dbReference type="RefSeq" id="WP_208879213.1">
    <property type="nucleotide sequence ID" value="NZ_CP031320.1"/>
</dbReference>
<dbReference type="Gene3D" id="1.20.1250.20">
    <property type="entry name" value="MFS general substrate transporter like domains"/>
    <property type="match status" value="2"/>
</dbReference>
<protein>
    <submittedName>
        <fullName evidence="2">MFS transporter</fullName>
    </submittedName>
</protein>
<feature type="transmembrane region" description="Helical" evidence="1">
    <location>
        <begin position="319"/>
        <end position="337"/>
    </location>
</feature>
<keyword evidence="1" id="KW-1133">Transmembrane helix</keyword>
<feature type="transmembrane region" description="Helical" evidence="1">
    <location>
        <begin position="159"/>
        <end position="184"/>
    </location>
</feature>
<feature type="transmembrane region" description="Helical" evidence="1">
    <location>
        <begin position="190"/>
        <end position="212"/>
    </location>
</feature>
<feature type="transmembrane region" description="Helical" evidence="1">
    <location>
        <begin position="28"/>
        <end position="50"/>
    </location>
</feature>
<keyword evidence="3" id="KW-1185">Reference proteome</keyword>
<dbReference type="InterPro" id="IPR004748">
    <property type="entry name" value="Polyol_permease-like"/>
</dbReference>